<evidence type="ECO:0000256" key="1">
    <source>
        <dbReference type="SAM" id="Phobius"/>
    </source>
</evidence>
<feature type="domain" description="Ig-like" evidence="3">
    <location>
        <begin position="129"/>
        <end position="201"/>
    </location>
</feature>
<dbReference type="InterPro" id="IPR013783">
    <property type="entry name" value="Ig-like_fold"/>
</dbReference>
<keyword evidence="2" id="KW-0732">Signal</keyword>
<reference evidence="4" key="1">
    <citation type="submission" date="2025-08" db="UniProtKB">
        <authorList>
            <consortium name="Ensembl"/>
        </authorList>
    </citation>
    <scope>IDENTIFICATION</scope>
</reference>
<evidence type="ECO:0000256" key="2">
    <source>
        <dbReference type="SAM" id="SignalP"/>
    </source>
</evidence>
<dbReference type="OMA" id="HRYEYLG"/>
<dbReference type="Pfam" id="PF13895">
    <property type="entry name" value="Ig_2"/>
    <property type="match status" value="1"/>
</dbReference>
<name>A0A668T0R8_OREAU</name>
<dbReference type="SMART" id="SM00409">
    <property type="entry name" value="IG"/>
    <property type="match status" value="3"/>
</dbReference>
<dbReference type="PANTHER" id="PTHR46013:SF4">
    <property type="entry name" value="B-CELL RECEPTOR CD22-RELATED"/>
    <property type="match status" value="1"/>
</dbReference>
<gene>
    <name evidence="4" type="primary">LOC116314958</name>
</gene>
<protein>
    <recommendedName>
        <fullName evidence="3">Ig-like domain-containing protein</fullName>
    </recommendedName>
</protein>
<dbReference type="PANTHER" id="PTHR46013">
    <property type="entry name" value="VASCULAR CELL ADHESION MOLECULE 1"/>
    <property type="match status" value="1"/>
</dbReference>
<organism evidence="4 5">
    <name type="scientific">Oreochromis aureus</name>
    <name type="common">Israeli tilapia</name>
    <name type="synonym">Chromis aureus</name>
    <dbReference type="NCBI Taxonomy" id="47969"/>
    <lineage>
        <taxon>Eukaryota</taxon>
        <taxon>Metazoa</taxon>
        <taxon>Chordata</taxon>
        <taxon>Craniata</taxon>
        <taxon>Vertebrata</taxon>
        <taxon>Euteleostomi</taxon>
        <taxon>Actinopterygii</taxon>
        <taxon>Neopterygii</taxon>
        <taxon>Teleostei</taxon>
        <taxon>Neoteleostei</taxon>
        <taxon>Acanthomorphata</taxon>
        <taxon>Ovalentaria</taxon>
        <taxon>Cichlomorphae</taxon>
        <taxon>Cichliformes</taxon>
        <taxon>Cichlidae</taxon>
        <taxon>African cichlids</taxon>
        <taxon>Pseudocrenilabrinae</taxon>
        <taxon>Oreochromini</taxon>
        <taxon>Oreochromis</taxon>
    </lineage>
</organism>
<reference evidence="4" key="2">
    <citation type="submission" date="2025-09" db="UniProtKB">
        <authorList>
            <consortium name="Ensembl"/>
        </authorList>
    </citation>
    <scope>IDENTIFICATION</scope>
</reference>
<dbReference type="Proteomes" id="UP000472276">
    <property type="component" value="Unassembled WGS sequence"/>
</dbReference>
<keyword evidence="1" id="KW-1133">Transmembrane helix</keyword>
<proteinExistence type="predicted"/>
<dbReference type="SMART" id="SM00408">
    <property type="entry name" value="IGc2"/>
    <property type="match status" value="1"/>
</dbReference>
<dbReference type="InterPro" id="IPR013106">
    <property type="entry name" value="Ig_V-set"/>
</dbReference>
<evidence type="ECO:0000259" key="3">
    <source>
        <dbReference type="PROSITE" id="PS50835"/>
    </source>
</evidence>
<dbReference type="SUPFAM" id="SSF48726">
    <property type="entry name" value="Immunoglobulin"/>
    <property type="match status" value="3"/>
</dbReference>
<dbReference type="Ensembl" id="ENSOABT00000020474.2">
    <property type="protein sequence ID" value="ENSOABP00000019881.2"/>
    <property type="gene ID" value="ENSOABG00000009629.2"/>
</dbReference>
<dbReference type="AlphaFoldDB" id="A0A668T0R8"/>
<evidence type="ECO:0000313" key="4">
    <source>
        <dbReference type="Ensembl" id="ENSOABP00000019881.2"/>
    </source>
</evidence>
<keyword evidence="5" id="KW-1185">Reference proteome</keyword>
<dbReference type="InterPro" id="IPR036179">
    <property type="entry name" value="Ig-like_dom_sf"/>
</dbReference>
<feature type="domain" description="Ig-like" evidence="3">
    <location>
        <begin position="206"/>
        <end position="288"/>
    </location>
</feature>
<evidence type="ECO:0000313" key="5">
    <source>
        <dbReference type="Proteomes" id="UP000472276"/>
    </source>
</evidence>
<dbReference type="RefSeq" id="XP_031588969.2">
    <property type="nucleotide sequence ID" value="XM_031733109.2"/>
</dbReference>
<dbReference type="Gene3D" id="2.60.40.10">
    <property type="entry name" value="Immunoglobulins"/>
    <property type="match status" value="3"/>
</dbReference>
<dbReference type="GeneID" id="116314958"/>
<dbReference type="InterPro" id="IPR003598">
    <property type="entry name" value="Ig_sub2"/>
</dbReference>
<dbReference type="KEGG" id="oau:116314958"/>
<dbReference type="PROSITE" id="PS50835">
    <property type="entry name" value="IG_LIKE"/>
    <property type="match status" value="2"/>
</dbReference>
<dbReference type="InterPro" id="IPR007110">
    <property type="entry name" value="Ig-like_dom"/>
</dbReference>
<feature type="transmembrane region" description="Helical" evidence="1">
    <location>
        <begin position="298"/>
        <end position="321"/>
    </location>
</feature>
<accession>A0A668T0R8</accession>
<dbReference type="InterPro" id="IPR003599">
    <property type="entry name" value="Ig_sub"/>
</dbReference>
<keyword evidence="1" id="KW-0812">Transmembrane</keyword>
<feature type="chain" id="PRO_5044283197" description="Ig-like domain-containing protein" evidence="2">
    <location>
        <begin position="19"/>
        <end position="347"/>
    </location>
</feature>
<sequence>MMIAVLLLLTVKSAGTLSAAWSVTFENPDLCAVKGSSVTFRCIYNYTDGETVRKTGWYKGHLKNDVWKRVELSDLPSYHHRYEYLGDEQHNCSLAVHDLQVNDTGYYYFHFGTDTIGWRSKSSVCLTVSEVRATVQPERVRAGEKVTLKCVTSCQNGSTVWFKDGHPMTKTLLWAQAEDTGKYSCTVKGHESVQSHPVALDVQYSPLNVSAEVSQAGLLSVGSNVNLTCNSAANPEADNYTWYSSSSRLQVASGQVLSLPSLEVSHSGVYLCRAGNSVGESNSTAVLLEVGETKINRVILLVGIGVKVVLMLFLTLIIIWVRKGWCHPAGDSEMDSHDYENMKMRNG</sequence>
<feature type="signal peptide" evidence="2">
    <location>
        <begin position="1"/>
        <end position="18"/>
    </location>
</feature>
<keyword evidence="1" id="KW-0472">Membrane</keyword>
<dbReference type="Pfam" id="PF07686">
    <property type="entry name" value="V-set"/>
    <property type="match status" value="1"/>
</dbReference>